<keyword evidence="1" id="KW-0677">Repeat</keyword>
<dbReference type="OrthoDB" id="626167at2759"/>
<dbReference type="Proteomes" id="UP000887567">
    <property type="component" value="Unplaced"/>
</dbReference>
<feature type="repeat" description="TPR" evidence="3">
    <location>
        <begin position="929"/>
        <end position="962"/>
    </location>
</feature>
<evidence type="ECO:0008006" key="6">
    <source>
        <dbReference type="Google" id="ProtNLM"/>
    </source>
</evidence>
<reference evidence="4" key="1">
    <citation type="submission" date="2022-11" db="UniProtKB">
        <authorList>
            <consortium name="EnsemblMetazoa"/>
        </authorList>
    </citation>
    <scope>IDENTIFICATION</scope>
</reference>
<dbReference type="KEGG" id="epa:110234664"/>
<dbReference type="PANTHER" id="PTHR45641">
    <property type="entry name" value="TETRATRICOPEPTIDE REPEAT PROTEIN (AFU_ORTHOLOGUE AFUA_6G03870)"/>
    <property type="match status" value="1"/>
</dbReference>
<dbReference type="RefSeq" id="XP_028513530.1">
    <property type="nucleotide sequence ID" value="XM_028657729.1"/>
</dbReference>
<dbReference type="InterPro" id="IPR027417">
    <property type="entry name" value="P-loop_NTPase"/>
</dbReference>
<dbReference type="AlphaFoldDB" id="A0A913YDY4"/>
<dbReference type="InterPro" id="IPR011990">
    <property type="entry name" value="TPR-like_helical_dom_sf"/>
</dbReference>
<feature type="repeat" description="TPR" evidence="3">
    <location>
        <begin position="719"/>
        <end position="752"/>
    </location>
</feature>
<dbReference type="EnsemblMetazoa" id="XM_028657729.1">
    <property type="protein sequence ID" value="XP_028513530.1"/>
    <property type="gene ID" value="LOC110234664"/>
</dbReference>
<dbReference type="Pfam" id="PF13424">
    <property type="entry name" value="TPR_12"/>
    <property type="match status" value="5"/>
</dbReference>
<organism evidence="4 5">
    <name type="scientific">Exaiptasia diaphana</name>
    <name type="common">Tropical sea anemone</name>
    <name type="synonym">Aiptasia pulchella</name>
    <dbReference type="NCBI Taxonomy" id="2652724"/>
    <lineage>
        <taxon>Eukaryota</taxon>
        <taxon>Metazoa</taxon>
        <taxon>Cnidaria</taxon>
        <taxon>Anthozoa</taxon>
        <taxon>Hexacorallia</taxon>
        <taxon>Actiniaria</taxon>
        <taxon>Aiptasiidae</taxon>
        <taxon>Exaiptasia</taxon>
    </lineage>
</organism>
<keyword evidence="5" id="KW-1185">Reference proteome</keyword>
<dbReference type="InterPro" id="IPR019734">
    <property type="entry name" value="TPR_rpt"/>
</dbReference>
<dbReference type="OMA" id="QYWIARC"/>
<name>A0A913YDY4_EXADI</name>
<dbReference type="SUPFAM" id="SSF52540">
    <property type="entry name" value="P-loop containing nucleoside triphosphate hydrolases"/>
    <property type="match status" value="1"/>
</dbReference>
<feature type="repeat" description="TPR" evidence="3">
    <location>
        <begin position="640"/>
        <end position="673"/>
    </location>
</feature>
<evidence type="ECO:0000256" key="2">
    <source>
        <dbReference type="ARBA" id="ARBA00022803"/>
    </source>
</evidence>
<accession>A0A913YDY4</accession>
<proteinExistence type="predicted"/>
<dbReference type="SMART" id="SM00028">
    <property type="entry name" value="TPR"/>
    <property type="match status" value="13"/>
</dbReference>
<sequence length="1059" mass="118783">MLPQKPSHPTINRTSEVSEIMSRIQQLKAMFPYEITVTYLSGNPGCGKSELARQIGKNHFEDVHESAKCVSTLNASNLDSLTLSYIDLARNLRCSEESIASLNTITSQEQKLAQLRGNVSIQLHSYSSWLMIVDNVEDLRLVSRFLPHAGENLQHGKGHILITTQDGHSIPQSDPHTHHMPLSLGMELEDAVESLREISGCSDQEETMNAVAKQLDFQPLALACAAVYVQEVRIADPTMTWEKYLHHIQKNNIESTERMYEEINNSYKKSMTTAVKMAVQNIIEKSPVMLHAFEFLAALAPEFVSLHHVVNYVMTCLPEENGKYIAATIMKSSFVLTSEDKVEPIVRVHQVVFNVLQSVVQELHIDEEDEWSYLTKVIEVFSYLNEMDNSSIDFIRSTGNLVVHVANLSYKIKSFFEKHEILISTEQDKYGIRYYLNRNTTSQYSPEEIFLSKSLYGVLRAHGKHDICRILLEMGIILMTQTENRNKHIKWCNWVRRSFRQKKSLELKNHSSVAKTLNELGVAMNRLGNNKEAKECHEKALAIYKSTYGDNHHSVATSLTNLGLALSDLGNYKEAKEYHEKALAIDKLTHGDNHPEVAADLSNLGLSLCNLGNYKEAKDCHEKALDINKSTYGENHPHVATGFNNLGLALSNLGSYKQAKEYHEKALAIYKNTYGDNHPSVATSLNHLGSALSDLGNYNEEKALAIDKLTYGDNHPEVATDLSNLGSALSDLGNYNEAKECHKKALAIRKSTYGVNHPDVATSLNDLGSALSNLGSYKQAKECHEKALVIRKSMYGENHPSVATSLSNIGSALSNLASYKHAKECHEKALAISESTYGNHHCYVAIKLGHLGLVLRDIGEYKESKECIERAIAIDKTVLDETHPYIGIFFYKLGLTLHALGFNEEAKDSFERSLTILEAAYGEDHPRVARTLNGLGQLQMEQGDNELAKLNLERALAINEKSLGALHPDFAENLNNLGRLSESRNEYEQARAYFERALEINEKALGGSHPKVAITLKNLGHLLVKMKKDEEGRHCLERALAIKEKNPDYAFKFQMTYFK</sequence>
<dbReference type="Gene3D" id="3.40.50.300">
    <property type="entry name" value="P-loop containing nucleotide triphosphate hydrolases"/>
    <property type="match status" value="1"/>
</dbReference>
<dbReference type="Pfam" id="PF13374">
    <property type="entry name" value="TPR_10"/>
    <property type="match status" value="2"/>
</dbReference>
<evidence type="ECO:0000256" key="3">
    <source>
        <dbReference type="PROSITE-ProRule" id="PRU00339"/>
    </source>
</evidence>
<dbReference type="Pfam" id="PF13181">
    <property type="entry name" value="TPR_8"/>
    <property type="match status" value="1"/>
</dbReference>
<dbReference type="PANTHER" id="PTHR45641:SF19">
    <property type="entry name" value="NEPHROCYSTIN-3"/>
    <property type="match status" value="1"/>
</dbReference>
<evidence type="ECO:0000313" key="5">
    <source>
        <dbReference type="Proteomes" id="UP000887567"/>
    </source>
</evidence>
<protein>
    <recommendedName>
        <fullName evidence="6">NB-ARC domain-containing protein</fullName>
    </recommendedName>
</protein>
<dbReference type="PROSITE" id="PS50005">
    <property type="entry name" value="TPR"/>
    <property type="match status" value="6"/>
</dbReference>
<dbReference type="Gene3D" id="1.25.40.10">
    <property type="entry name" value="Tetratricopeptide repeat domain"/>
    <property type="match status" value="6"/>
</dbReference>
<dbReference type="GeneID" id="110234664"/>
<evidence type="ECO:0000313" key="4">
    <source>
        <dbReference type="EnsemblMetazoa" id="XP_028513530.1"/>
    </source>
</evidence>
<dbReference type="SUPFAM" id="SSF48452">
    <property type="entry name" value="TPR-like"/>
    <property type="match status" value="3"/>
</dbReference>
<evidence type="ECO:0000256" key="1">
    <source>
        <dbReference type="ARBA" id="ARBA00022737"/>
    </source>
</evidence>
<dbReference type="PROSITE" id="PS50293">
    <property type="entry name" value="TPR_REGION"/>
    <property type="match status" value="2"/>
</dbReference>
<feature type="repeat" description="TPR" evidence="3">
    <location>
        <begin position="556"/>
        <end position="589"/>
    </location>
</feature>
<feature type="repeat" description="TPR" evidence="3">
    <location>
        <begin position="598"/>
        <end position="631"/>
    </location>
</feature>
<keyword evidence="2 3" id="KW-0802">TPR repeat</keyword>
<feature type="repeat" description="TPR" evidence="3">
    <location>
        <begin position="971"/>
        <end position="1004"/>
    </location>
</feature>